<dbReference type="GO" id="GO:0022625">
    <property type="term" value="C:cytosolic large ribosomal subunit"/>
    <property type="evidence" value="ECO:0007669"/>
    <property type="project" value="TreeGrafter"/>
</dbReference>
<feature type="region of interest" description="Disordered" evidence="4">
    <location>
        <begin position="1"/>
        <end position="37"/>
    </location>
</feature>
<dbReference type="AlphaFoldDB" id="F2HI83"/>
<dbReference type="Proteomes" id="UP000243423">
    <property type="component" value="Nucleomorph 3"/>
</dbReference>
<proteinExistence type="inferred from homology"/>
<protein>
    <submittedName>
        <fullName evidence="6">60S ribosomal protein L27A</fullName>
    </submittedName>
</protein>
<dbReference type="InterPro" id="IPR036227">
    <property type="entry name" value="Ribosomal_uL15/eL18_sf"/>
</dbReference>
<geneLocation type="nucleomorph" evidence="6"/>
<evidence type="ECO:0000256" key="4">
    <source>
        <dbReference type="SAM" id="MobiDB-lite"/>
    </source>
</evidence>
<comment type="similarity">
    <text evidence="1">Belongs to the universal ribosomal protein uL15 family.</text>
</comment>
<evidence type="ECO:0000259" key="5">
    <source>
        <dbReference type="Pfam" id="PF00828"/>
    </source>
</evidence>
<accession>F2HI83</accession>
<dbReference type="InterPro" id="IPR030878">
    <property type="entry name" value="Ribosomal_uL15"/>
</dbReference>
<gene>
    <name evidence="6" type="primary">rpl27A</name>
    <name evidence="6" type="ORF">CPARA_3gp349</name>
</gene>
<dbReference type="SUPFAM" id="SSF52080">
    <property type="entry name" value="Ribosomal proteins L15p and L18e"/>
    <property type="match status" value="1"/>
</dbReference>
<dbReference type="EMBL" id="CP002174">
    <property type="protein sequence ID" value="AEA39007.1"/>
    <property type="molecule type" value="Genomic_DNA"/>
</dbReference>
<organism evidence="6 7">
    <name type="scientific">Cryptomonas paramaecium</name>
    <dbReference type="NCBI Taxonomy" id="2898"/>
    <lineage>
        <taxon>Eukaryota</taxon>
        <taxon>Cryptophyceae</taxon>
        <taxon>Cryptomonadales</taxon>
        <taxon>Cryptomonadaceae</taxon>
        <taxon>Cryptomonas</taxon>
    </lineage>
</organism>
<reference evidence="6 7" key="1">
    <citation type="journal article" date="2011" name="Genome Biol. Evol.">
        <title>Complete nucleomorph genome sequence of the nonphotosynthetic alga Cryptomonas paramecium reveals a core nucleomorph gene set.</title>
        <authorList>
            <person name="Tanifuji G."/>
            <person name="Onodera N.T."/>
            <person name="Wheeler T.J."/>
            <person name="Dlutek M."/>
            <person name="Donaher N."/>
            <person name="Archibald J.M."/>
        </authorList>
    </citation>
    <scope>NUCLEOTIDE SEQUENCE [LARGE SCALE GENOMIC DNA]</scope>
    <source>
        <strain evidence="6 7">CCAP977/2A</strain>
    </source>
</reference>
<dbReference type="Pfam" id="PF00828">
    <property type="entry name" value="Ribosomal_L27A"/>
    <property type="match status" value="1"/>
</dbReference>
<dbReference type="RefSeq" id="XP_003239905.1">
    <property type="nucleotide sequence ID" value="XM_003239857.1"/>
</dbReference>
<keyword evidence="3" id="KW-0687">Ribonucleoprotein</keyword>
<dbReference type="GO" id="GO:0006412">
    <property type="term" value="P:translation"/>
    <property type="evidence" value="ECO:0007669"/>
    <property type="project" value="InterPro"/>
</dbReference>
<feature type="compositionally biased region" description="Basic residues" evidence="4">
    <location>
        <begin position="22"/>
        <end position="37"/>
    </location>
</feature>
<name>F2HI83_9CRYP</name>
<feature type="domain" description="Large ribosomal subunit protein uL15/eL18" evidence="5">
    <location>
        <begin position="70"/>
        <end position="127"/>
    </location>
</feature>
<evidence type="ECO:0000256" key="2">
    <source>
        <dbReference type="ARBA" id="ARBA00022980"/>
    </source>
</evidence>
<keyword evidence="2 6" id="KW-0689">Ribosomal protein</keyword>
<dbReference type="PANTHER" id="PTHR11721">
    <property type="entry name" value="60S RIBOSOMAL PROTEIN L27A"/>
    <property type="match status" value="1"/>
</dbReference>
<dbReference type="Gene3D" id="3.100.10.10">
    <property type="match status" value="1"/>
</dbReference>
<dbReference type="GO" id="GO:0003735">
    <property type="term" value="F:structural constituent of ribosome"/>
    <property type="evidence" value="ECO:0007669"/>
    <property type="project" value="InterPro"/>
</dbReference>
<dbReference type="GeneID" id="10447415"/>
<evidence type="ECO:0000313" key="7">
    <source>
        <dbReference type="Proteomes" id="UP000243423"/>
    </source>
</evidence>
<evidence type="ECO:0000256" key="1">
    <source>
        <dbReference type="ARBA" id="ARBA00007320"/>
    </source>
</evidence>
<evidence type="ECO:0000256" key="3">
    <source>
        <dbReference type="ARBA" id="ARBA00023274"/>
    </source>
</evidence>
<dbReference type="HAMAP" id="MF_01341">
    <property type="entry name" value="Ribosomal_uL15"/>
    <property type="match status" value="1"/>
</dbReference>
<dbReference type="PANTHER" id="PTHR11721:SF3">
    <property type="entry name" value="LARGE RIBOSOMAL SUBUNIT PROTEIN UL15"/>
    <property type="match status" value="1"/>
</dbReference>
<dbReference type="InterPro" id="IPR021131">
    <property type="entry name" value="Ribosomal_uL15/eL18"/>
</dbReference>
<evidence type="ECO:0000313" key="6">
    <source>
        <dbReference type="EMBL" id="AEA39007.1"/>
    </source>
</evidence>
<sequence length="133" mass="15010">MATDEKKTRKKRGHVSCGYGRVGKHRKHPGGRGKAGGQHHLKTMFKHSISSFFGKKGIRRFHYKKRENSTINLKKIPGFVQTNDKIRFLNLNTSKLLGNKAKISPALFIQAMSFSKKAKCRIENTGGCWVVTP</sequence>
<keyword evidence="6" id="KW-0542">Nucleomorph</keyword>